<name>A0A5M3MI48_CONPW</name>
<gene>
    <name evidence="2" type="ORF">CONPUDRAFT_92006</name>
</gene>
<organism evidence="2 3">
    <name type="scientific">Coniophora puteana (strain RWD-64-598)</name>
    <name type="common">Brown rot fungus</name>
    <dbReference type="NCBI Taxonomy" id="741705"/>
    <lineage>
        <taxon>Eukaryota</taxon>
        <taxon>Fungi</taxon>
        <taxon>Dikarya</taxon>
        <taxon>Basidiomycota</taxon>
        <taxon>Agaricomycotina</taxon>
        <taxon>Agaricomycetes</taxon>
        <taxon>Agaricomycetidae</taxon>
        <taxon>Boletales</taxon>
        <taxon>Coniophorineae</taxon>
        <taxon>Coniophoraceae</taxon>
        <taxon>Coniophora</taxon>
    </lineage>
</organism>
<keyword evidence="1" id="KW-0812">Transmembrane</keyword>
<feature type="transmembrane region" description="Helical" evidence="1">
    <location>
        <begin position="35"/>
        <end position="57"/>
    </location>
</feature>
<reference evidence="3" key="1">
    <citation type="journal article" date="2012" name="Science">
        <title>The Paleozoic origin of enzymatic lignin decomposition reconstructed from 31 fungal genomes.</title>
        <authorList>
            <person name="Floudas D."/>
            <person name="Binder M."/>
            <person name="Riley R."/>
            <person name="Barry K."/>
            <person name="Blanchette R.A."/>
            <person name="Henrissat B."/>
            <person name="Martinez A.T."/>
            <person name="Otillar R."/>
            <person name="Spatafora J.W."/>
            <person name="Yadav J.S."/>
            <person name="Aerts A."/>
            <person name="Benoit I."/>
            <person name="Boyd A."/>
            <person name="Carlson A."/>
            <person name="Copeland A."/>
            <person name="Coutinho P.M."/>
            <person name="de Vries R.P."/>
            <person name="Ferreira P."/>
            <person name="Findley K."/>
            <person name="Foster B."/>
            <person name="Gaskell J."/>
            <person name="Glotzer D."/>
            <person name="Gorecki P."/>
            <person name="Heitman J."/>
            <person name="Hesse C."/>
            <person name="Hori C."/>
            <person name="Igarashi K."/>
            <person name="Jurgens J.A."/>
            <person name="Kallen N."/>
            <person name="Kersten P."/>
            <person name="Kohler A."/>
            <person name="Kuees U."/>
            <person name="Kumar T.K.A."/>
            <person name="Kuo A."/>
            <person name="LaButti K."/>
            <person name="Larrondo L.F."/>
            <person name="Lindquist E."/>
            <person name="Ling A."/>
            <person name="Lombard V."/>
            <person name="Lucas S."/>
            <person name="Lundell T."/>
            <person name="Martin R."/>
            <person name="McLaughlin D.J."/>
            <person name="Morgenstern I."/>
            <person name="Morin E."/>
            <person name="Murat C."/>
            <person name="Nagy L.G."/>
            <person name="Nolan M."/>
            <person name="Ohm R.A."/>
            <person name="Patyshakuliyeva A."/>
            <person name="Rokas A."/>
            <person name="Ruiz-Duenas F.J."/>
            <person name="Sabat G."/>
            <person name="Salamov A."/>
            <person name="Samejima M."/>
            <person name="Schmutz J."/>
            <person name="Slot J.C."/>
            <person name="St John F."/>
            <person name="Stenlid J."/>
            <person name="Sun H."/>
            <person name="Sun S."/>
            <person name="Syed K."/>
            <person name="Tsang A."/>
            <person name="Wiebenga A."/>
            <person name="Young D."/>
            <person name="Pisabarro A."/>
            <person name="Eastwood D.C."/>
            <person name="Martin F."/>
            <person name="Cullen D."/>
            <person name="Grigoriev I.V."/>
            <person name="Hibbett D.S."/>
        </authorList>
    </citation>
    <scope>NUCLEOTIDE SEQUENCE [LARGE SCALE GENOMIC DNA]</scope>
    <source>
        <strain evidence="3">RWD-64-598 SS2</strain>
    </source>
</reference>
<evidence type="ECO:0000313" key="3">
    <source>
        <dbReference type="Proteomes" id="UP000053558"/>
    </source>
</evidence>
<dbReference type="RefSeq" id="XP_007771673.1">
    <property type="nucleotide sequence ID" value="XM_007773483.1"/>
</dbReference>
<dbReference type="KEGG" id="cput:CONPUDRAFT_92006"/>
<feature type="transmembrane region" description="Helical" evidence="1">
    <location>
        <begin position="91"/>
        <end position="109"/>
    </location>
</feature>
<comment type="caution">
    <text evidence="2">The sequence shown here is derived from an EMBL/GenBank/DDBJ whole genome shotgun (WGS) entry which is preliminary data.</text>
</comment>
<dbReference type="EMBL" id="JH711582">
    <property type="protein sequence ID" value="EIW78686.1"/>
    <property type="molecule type" value="Genomic_DNA"/>
</dbReference>
<feature type="transmembrane region" description="Helical" evidence="1">
    <location>
        <begin position="135"/>
        <end position="156"/>
    </location>
</feature>
<keyword evidence="1" id="KW-1133">Transmembrane helix</keyword>
<proteinExistence type="predicted"/>
<sequence>MIIADLVVFIAIFFSLNAMMGLRIYALYGGSKQVLVFLCICFTAAQIVNIVLTYMTVFPLDMLVQNIPGQGTSCGYRLSEQQAWYQTSADIALVAYEFVLFVMSLICFVKHYKEQRQTITATMSTLMGLVIKDNIFYFFVAFFGLTLNLGSNVTAIIDPYGAFNFNIGFNAIVSNFWLNFQLNMLGPLMMLSIREYNAKLRKEASSNRLPAETLEFAAATRQSERSEA</sequence>
<evidence type="ECO:0000256" key="1">
    <source>
        <dbReference type="SAM" id="Phobius"/>
    </source>
</evidence>
<feature type="transmembrane region" description="Helical" evidence="1">
    <location>
        <begin position="176"/>
        <end position="193"/>
    </location>
</feature>
<keyword evidence="3" id="KW-1185">Reference proteome</keyword>
<keyword evidence="1" id="KW-0472">Membrane</keyword>
<evidence type="ECO:0000313" key="2">
    <source>
        <dbReference type="EMBL" id="EIW78686.1"/>
    </source>
</evidence>
<dbReference type="Proteomes" id="UP000053558">
    <property type="component" value="Unassembled WGS sequence"/>
</dbReference>
<dbReference type="GeneID" id="19211498"/>
<dbReference type="AlphaFoldDB" id="A0A5M3MI48"/>
<dbReference type="OrthoDB" id="2659516at2759"/>
<protein>
    <submittedName>
        <fullName evidence="2">Uncharacterized protein</fullName>
    </submittedName>
</protein>
<feature type="transmembrane region" description="Helical" evidence="1">
    <location>
        <begin position="6"/>
        <end position="28"/>
    </location>
</feature>
<accession>A0A5M3MI48</accession>